<sequence length="102" mass="11199">MLRIALQPQNLTAVCQATKQAVQNKLNFGSSVTTVKNCGERLASTQPTAQNVPSIVERLKAEVEAFEAQRAAARLERQNAVLNHYGVDVLHSCGKFESLFRS</sequence>
<proteinExistence type="predicted"/>
<protein>
    <submittedName>
        <fullName evidence="1">Uncharacterized protein</fullName>
    </submittedName>
</protein>
<gene>
    <name evidence="1" type="ORF">NCTC11645_02155</name>
</gene>
<reference evidence="1 2" key="1">
    <citation type="submission" date="2018-06" db="EMBL/GenBank/DDBJ databases">
        <authorList>
            <consortium name="Pathogen Informatics"/>
            <person name="Doyle S."/>
        </authorList>
    </citation>
    <scope>NUCLEOTIDE SEQUENCE [LARGE SCALE GENOMIC DNA]</scope>
    <source>
        <strain evidence="1 2">NCTC11645</strain>
    </source>
</reference>
<evidence type="ECO:0000313" key="1">
    <source>
        <dbReference type="EMBL" id="STO57762.1"/>
    </source>
</evidence>
<accession>A0A377HPX3</accession>
<dbReference type="RefSeq" id="WP_115659886.1">
    <property type="nucleotide sequence ID" value="NZ_UGHD01000002.1"/>
</dbReference>
<dbReference type="AlphaFoldDB" id="A0A377HPX3"/>
<organism evidence="1 2">
    <name type="scientific">Grimontia hollisae</name>
    <name type="common">Vibrio hollisae</name>
    <dbReference type="NCBI Taxonomy" id="673"/>
    <lineage>
        <taxon>Bacteria</taxon>
        <taxon>Pseudomonadati</taxon>
        <taxon>Pseudomonadota</taxon>
        <taxon>Gammaproteobacteria</taxon>
        <taxon>Vibrionales</taxon>
        <taxon>Vibrionaceae</taxon>
        <taxon>Grimontia</taxon>
    </lineage>
</organism>
<name>A0A377HPX3_GRIHO</name>
<evidence type="ECO:0000313" key="2">
    <source>
        <dbReference type="Proteomes" id="UP000254512"/>
    </source>
</evidence>
<dbReference type="EMBL" id="UGHD01000002">
    <property type="protein sequence ID" value="STO57762.1"/>
    <property type="molecule type" value="Genomic_DNA"/>
</dbReference>
<dbReference type="Proteomes" id="UP000254512">
    <property type="component" value="Unassembled WGS sequence"/>
</dbReference>